<feature type="compositionally biased region" description="Low complexity" evidence="1">
    <location>
        <begin position="843"/>
        <end position="858"/>
    </location>
</feature>
<feature type="region of interest" description="Disordered" evidence="1">
    <location>
        <begin position="115"/>
        <end position="342"/>
    </location>
</feature>
<feature type="compositionally biased region" description="Low complexity" evidence="1">
    <location>
        <begin position="575"/>
        <end position="587"/>
    </location>
</feature>
<organism evidence="2 3">
    <name type="scientific">Edaphochlamys debaryana</name>
    <dbReference type="NCBI Taxonomy" id="47281"/>
    <lineage>
        <taxon>Eukaryota</taxon>
        <taxon>Viridiplantae</taxon>
        <taxon>Chlorophyta</taxon>
        <taxon>core chlorophytes</taxon>
        <taxon>Chlorophyceae</taxon>
        <taxon>CS clade</taxon>
        <taxon>Chlamydomonadales</taxon>
        <taxon>Chlamydomonadales incertae sedis</taxon>
        <taxon>Edaphochlamys</taxon>
    </lineage>
</organism>
<feature type="compositionally biased region" description="Gly residues" evidence="1">
    <location>
        <begin position="317"/>
        <end position="331"/>
    </location>
</feature>
<proteinExistence type="predicted"/>
<accession>A0A835YCS9</accession>
<name>A0A835YCS9_9CHLO</name>
<feature type="compositionally biased region" description="Pro residues" evidence="1">
    <location>
        <begin position="192"/>
        <end position="226"/>
    </location>
</feature>
<evidence type="ECO:0000313" key="2">
    <source>
        <dbReference type="EMBL" id="KAG2498456.1"/>
    </source>
</evidence>
<dbReference type="AlphaFoldDB" id="A0A835YCS9"/>
<feature type="compositionally biased region" description="Pro residues" evidence="1">
    <location>
        <begin position="275"/>
        <end position="286"/>
    </location>
</feature>
<evidence type="ECO:0000313" key="3">
    <source>
        <dbReference type="Proteomes" id="UP000612055"/>
    </source>
</evidence>
<sequence>MAGVGDTPKPGDRTPRPVRWTLEEEKTLLECFVEIGSSKLRAKTSRKPSLLGTYVRILAAHPAGPEDDAARADSYTKALQQHAATLAKLNGIDLESDDDDMENGGPMPGPAAALVTGGGWGRAGPGAGGGGGPGGVGGSGGGGFPGYARPGGMPPQGPGHWGHRPASPQPARLQQGPPPHMQPPAQRLQDWQPPPLRPQERQPPPQRPHEWQPPPQRLQDRQPPPQQLEWREPALGPPERQRPQLQRPQERQPPPDRSLGWKAPPQRPQELQAPPQRPQEWQPPPQRQRLEQGWQGAFRPARPQPPHDEDGRAADPGVGGYASEGGGGGRQGFTARSLGAVRSDGDLSERAAMLMLQRRAQAGGPLRTHAGRDSPSGLGKGGWRGDEQAAGPDRAPGPSGRDPHDISARAALARPHPYARGPQGMVSPPGRGREAQHPPATDGAGPSRDCREARDAPDRRQPGPWLQGNGRSQQDELSWDRRGAGAGAGGRSGTGSPRDLRAEAEEGMPPPGGHSRLATLNLAAAAAAAAHAKQQQQQAAGLGSWPAAAGRRQPSEYDEDPRDGGSPRQTLAQTPARGPAAAGPSSRLAGGGPWSERPTSASQPQPQHLQQHQQLARGPAQPRIAADFREGSGGPRQQPQARVNQHAADDDEWREYHTGARRQPPSAKQHPSDGYERQEGPGGPRPHPQAPNRGAANGYDWQDGAAEEPGWGQRPEPQGQLRGAEEPGWDDAPAAGPRPFPDAHGRTTDGGWQHPHQGRGSAGGGRGVPDRRPQSAPGPGPGPGSATAAAAAQDVMMADASGAGPRAAHRARGEDPSARAPATRPPAARREDSNSGAGPSAPNEPRNQNLNLNLNQRPNPGPGPESTAPLPWRRRRHRPAADFGPLFEACRPDMWLGELGPPLRPAFAAAARRNSRAESFASLATWPEEVLELCALAGIPLPPSREVPMHMYGFNGGPLSDEDE</sequence>
<feature type="region of interest" description="Disordered" evidence="1">
    <location>
        <begin position="356"/>
        <end position="877"/>
    </location>
</feature>
<keyword evidence="3" id="KW-1185">Reference proteome</keyword>
<feature type="compositionally biased region" description="Gly residues" evidence="1">
    <location>
        <begin position="116"/>
        <end position="145"/>
    </location>
</feature>
<feature type="compositionally biased region" description="Low complexity" evidence="1">
    <location>
        <begin position="523"/>
        <end position="540"/>
    </location>
</feature>
<protein>
    <submittedName>
        <fullName evidence="2">Uncharacterized protein</fullName>
    </submittedName>
</protein>
<feature type="compositionally biased region" description="Gly residues" evidence="1">
    <location>
        <begin position="484"/>
        <end position="493"/>
    </location>
</feature>
<evidence type="ECO:0000256" key="1">
    <source>
        <dbReference type="SAM" id="MobiDB-lite"/>
    </source>
</evidence>
<reference evidence="2" key="1">
    <citation type="journal article" date="2020" name="bioRxiv">
        <title>Comparative genomics of Chlamydomonas.</title>
        <authorList>
            <person name="Craig R.J."/>
            <person name="Hasan A.R."/>
            <person name="Ness R.W."/>
            <person name="Keightley P.D."/>
        </authorList>
    </citation>
    <scope>NUCLEOTIDE SEQUENCE</scope>
    <source>
        <strain evidence="2">CCAP 11/70</strain>
    </source>
</reference>
<feature type="compositionally biased region" description="Basic and acidic residues" evidence="1">
    <location>
        <begin position="670"/>
        <end position="679"/>
    </location>
</feature>
<feature type="compositionally biased region" description="Low complexity" evidence="1">
    <location>
        <begin position="603"/>
        <end position="615"/>
    </location>
</feature>
<feature type="compositionally biased region" description="Basic and acidic residues" evidence="1">
    <location>
        <begin position="448"/>
        <end position="461"/>
    </location>
</feature>
<dbReference type="Proteomes" id="UP000612055">
    <property type="component" value="Unassembled WGS sequence"/>
</dbReference>
<dbReference type="EMBL" id="JAEHOE010000010">
    <property type="protein sequence ID" value="KAG2498456.1"/>
    <property type="molecule type" value="Genomic_DNA"/>
</dbReference>
<comment type="caution">
    <text evidence="2">The sequence shown here is derived from an EMBL/GenBank/DDBJ whole genome shotgun (WGS) entry which is preliminary data.</text>
</comment>
<gene>
    <name evidence="2" type="ORF">HYH03_003710</name>
</gene>